<gene>
    <name evidence="2" type="ORF">CU097_009414</name>
</gene>
<comment type="caution">
    <text evidence="2">The sequence shown here is derived from an EMBL/GenBank/DDBJ whole genome shotgun (WGS) entry which is preliminary data.</text>
</comment>
<dbReference type="OrthoDB" id="2289333at2759"/>
<name>A0A367JFS1_RHIAZ</name>
<protein>
    <submittedName>
        <fullName evidence="2">Uncharacterized protein</fullName>
    </submittedName>
</protein>
<dbReference type="AlphaFoldDB" id="A0A367JFS1"/>
<evidence type="ECO:0000313" key="2">
    <source>
        <dbReference type="EMBL" id="RCH88736.1"/>
    </source>
</evidence>
<evidence type="ECO:0000313" key="3">
    <source>
        <dbReference type="Proteomes" id="UP000252139"/>
    </source>
</evidence>
<proteinExistence type="predicted"/>
<sequence>MRTSQQPYGTHIEPILALLRAPILKFYAALSAQCPDAIGAIPVQQGSVHGAIIAFDSTWNNAVFIATNPVILRTVTLGYRDNATRPVTIAVTLSIFSDPCPKRGADRVDNKCRHEDHIDPDPLSFFYQTTVGATSSATSTGAEASVAIDKHRLSAKQPSAIAHVELEKVTEKDDSDSSNRPDDDVDDDYSIDLKGTDSMSMGEEEVNELLKNQESSLIELTNARQEHTDNPIVDIQSILTETEHVSTFNTSLL</sequence>
<keyword evidence="3" id="KW-1185">Reference proteome</keyword>
<accession>A0A367JFS1</accession>
<feature type="region of interest" description="Disordered" evidence="1">
    <location>
        <begin position="168"/>
        <end position="203"/>
    </location>
</feature>
<feature type="compositionally biased region" description="Basic and acidic residues" evidence="1">
    <location>
        <begin position="168"/>
        <end position="182"/>
    </location>
</feature>
<dbReference type="EMBL" id="PJQL01001416">
    <property type="protein sequence ID" value="RCH88736.1"/>
    <property type="molecule type" value="Genomic_DNA"/>
</dbReference>
<organism evidence="2 3">
    <name type="scientific">Rhizopus azygosporus</name>
    <name type="common">Rhizopus microsporus var. azygosporus</name>
    <dbReference type="NCBI Taxonomy" id="86630"/>
    <lineage>
        <taxon>Eukaryota</taxon>
        <taxon>Fungi</taxon>
        <taxon>Fungi incertae sedis</taxon>
        <taxon>Mucoromycota</taxon>
        <taxon>Mucoromycotina</taxon>
        <taxon>Mucoromycetes</taxon>
        <taxon>Mucorales</taxon>
        <taxon>Mucorineae</taxon>
        <taxon>Rhizopodaceae</taxon>
        <taxon>Rhizopus</taxon>
    </lineage>
</organism>
<dbReference type="Proteomes" id="UP000252139">
    <property type="component" value="Unassembled WGS sequence"/>
</dbReference>
<reference evidence="2 3" key="1">
    <citation type="journal article" date="2018" name="G3 (Bethesda)">
        <title>Phylogenetic and Phylogenomic Definition of Rhizopus Species.</title>
        <authorList>
            <person name="Gryganskyi A.P."/>
            <person name="Golan J."/>
            <person name="Dolatabadi S."/>
            <person name="Mondo S."/>
            <person name="Robb S."/>
            <person name="Idnurm A."/>
            <person name="Muszewska A."/>
            <person name="Steczkiewicz K."/>
            <person name="Masonjones S."/>
            <person name="Liao H.L."/>
            <person name="Gajdeczka M.T."/>
            <person name="Anike F."/>
            <person name="Vuek A."/>
            <person name="Anishchenko I.M."/>
            <person name="Voigt K."/>
            <person name="de Hoog G.S."/>
            <person name="Smith M.E."/>
            <person name="Heitman J."/>
            <person name="Vilgalys R."/>
            <person name="Stajich J.E."/>
        </authorList>
    </citation>
    <scope>NUCLEOTIDE SEQUENCE [LARGE SCALE GENOMIC DNA]</scope>
    <source>
        <strain evidence="2 3">CBS 357.93</strain>
    </source>
</reference>
<evidence type="ECO:0000256" key="1">
    <source>
        <dbReference type="SAM" id="MobiDB-lite"/>
    </source>
</evidence>